<name>A0A917A5S7_9STRE</name>
<evidence type="ECO:0000256" key="3">
    <source>
        <dbReference type="ARBA" id="ARBA00022576"/>
    </source>
</evidence>
<keyword evidence="5" id="KW-0663">Pyridoxal phosphate</keyword>
<evidence type="ECO:0000256" key="6">
    <source>
        <dbReference type="RuleBase" id="RU000481"/>
    </source>
</evidence>
<dbReference type="RefSeq" id="WP_068993833.1">
    <property type="nucleotide sequence ID" value="NZ_BMJN01000010.1"/>
</dbReference>
<evidence type="ECO:0000256" key="1">
    <source>
        <dbReference type="ARBA" id="ARBA00001933"/>
    </source>
</evidence>
<dbReference type="EC" id="2.6.1.-" evidence="6"/>
<dbReference type="AlphaFoldDB" id="A0A917A5S7"/>
<dbReference type="InterPro" id="IPR015421">
    <property type="entry name" value="PyrdxlP-dep_Trfase_major"/>
</dbReference>
<dbReference type="PRINTS" id="PR00753">
    <property type="entry name" value="ACCSYNTHASE"/>
</dbReference>
<dbReference type="OrthoDB" id="9802328at2"/>
<dbReference type="SUPFAM" id="SSF53383">
    <property type="entry name" value="PLP-dependent transferases"/>
    <property type="match status" value="1"/>
</dbReference>
<dbReference type="FunFam" id="3.40.640.10:FF:000033">
    <property type="entry name" value="Aspartate aminotransferase"/>
    <property type="match status" value="1"/>
</dbReference>
<dbReference type="InterPro" id="IPR004839">
    <property type="entry name" value="Aminotransferase_I/II_large"/>
</dbReference>
<dbReference type="InterPro" id="IPR015422">
    <property type="entry name" value="PyrdxlP-dep_Trfase_small"/>
</dbReference>
<dbReference type="InterPro" id="IPR015424">
    <property type="entry name" value="PyrdxlP-dep_Trfase"/>
</dbReference>
<evidence type="ECO:0000313" key="8">
    <source>
        <dbReference type="EMBL" id="GGE29488.1"/>
    </source>
</evidence>
<dbReference type="Gene3D" id="3.90.1150.10">
    <property type="entry name" value="Aspartate Aminotransferase, domain 1"/>
    <property type="match status" value="1"/>
</dbReference>
<dbReference type="GO" id="GO:0006520">
    <property type="term" value="P:amino acid metabolic process"/>
    <property type="evidence" value="ECO:0007669"/>
    <property type="project" value="InterPro"/>
</dbReference>
<gene>
    <name evidence="8" type="ORF">GCM10011510_08490</name>
</gene>
<dbReference type="Gene3D" id="3.40.640.10">
    <property type="entry name" value="Type I PLP-dependent aspartate aminotransferase-like (Major domain)"/>
    <property type="match status" value="1"/>
</dbReference>
<reference evidence="8" key="2">
    <citation type="submission" date="2020-09" db="EMBL/GenBank/DDBJ databases">
        <authorList>
            <person name="Sun Q."/>
            <person name="Zhou Y."/>
        </authorList>
    </citation>
    <scope>NUCLEOTIDE SEQUENCE</scope>
    <source>
        <strain evidence="8">CGMCC 1.15533</strain>
    </source>
</reference>
<dbReference type="PROSITE" id="PS00105">
    <property type="entry name" value="AA_TRANSFER_CLASS_1"/>
    <property type="match status" value="1"/>
</dbReference>
<dbReference type="EMBL" id="BMJN01000010">
    <property type="protein sequence ID" value="GGE29488.1"/>
    <property type="molecule type" value="Genomic_DNA"/>
</dbReference>
<dbReference type="GO" id="GO:0008483">
    <property type="term" value="F:transaminase activity"/>
    <property type="evidence" value="ECO:0007669"/>
    <property type="project" value="UniProtKB-KW"/>
</dbReference>
<dbReference type="PANTHER" id="PTHR46383">
    <property type="entry name" value="ASPARTATE AMINOTRANSFERASE"/>
    <property type="match status" value="1"/>
</dbReference>
<accession>A0A917A5S7</accession>
<organism evidence="8 9">
    <name type="scientific">Streptococcus himalayensis</name>
    <dbReference type="NCBI Taxonomy" id="1888195"/>
    <lineage>
        <taxon>Bacteria</taxon>
        <taxon>Bacillati</taxon>
        <taxon>Bacillota</taxon>
        <taxon>Bacilli</taxon>
        <taxon>Lactobacillales</taxon>
        <taxon>Streptococcaceae</taxon>
        <taxon>Streptococcus</taxon>
    </lineage>
</organism>
<dbReference type="PANTHER" id="PTHR46383:SF1">
    <property type="entry name" value="ASPARTATE AMINOTRANSFERASE"/>
    <property type="match status" value="1"/>
</dbReference>
<dbReference type="Pfam" id="PF00155">
    <property type="entry name" value="Aminotran_1_2"/>
    <property type="match status" value="1"/>
</dbReference>
<evidence type="ECO:0000256" key="4">
    <source>
        <dbReference type="ARBA" id="ARBA00022679"/>
    </source>
</evidence>
<evidence type="ECO:0000313" key="9">
    <source>
        <dbReference type="Proteomes" id="UP000660801"/>
    </source>
</evidence>
<keyword evidence="9" id="KW-1185">Reference proteome</keyword>
<keyword evidence="4 6" id="KW-0808">Transferase</keyword>
<evidence type="ECO:0000259" key="7">
    <source>
        <dbReference type="Pfam" id="PF00155"/>
    </source>
</evidence>
<dbReference type="GO" id="GO:0030170">
    <property type="term" value="F:pyridoxal phosphate binding"/>
    <property type="evidence" value="ECO:0007669"/>
    <property type="project" value="InterPro"/>
</dbReference>
<dbReference type="CDD" id="cd00609">
    <property type="entry name" value="AAT_like"/>
    <property type="match status" value="1"/>
</dbReference>
<sequence>MKVSKRVLEMEESVTLAAGARAKQLKAEGRDILSLTLGEPDFTTPENIQEAAIAAIRDGRASFYTVTSGLPELKTAISGYFEKFYGYSVAPNQVTVATGAKFSLYTFFMSVINPLDEVIIPTPYWVSYADQIKMAEGVPVFVQAREANDFKVTVAQLEAARTAKTKVLVLNSPSNPTGMIYSREELLAIGNWAVEHDILILADDIYGRLVYNGNTFTPISSLSEAIRKQTVVINGVSKTYAMTGWRIGYAVGEPEIIAAMTKVAGQTTSNPTAVAQYGAIEALIGEQDTVEQMRQAFEERLNTIYPLLAEVPGFEVVKPQGAFYLFPNVKKAMDMKGFTDVTAFTTAILEEVGVALVTGAGFGAPENVRLSYATDLDTLKEAVKRLKTFMEG</sequence>
<reference evidence="8" key="1">
    <citation type="journal article" date="2014" name="Int. J. Syst. Evol. Microbiol.">
        <title>Complete genome sequence of Corynebacterium casei LMG S-19264T (=DSM 44701T), isolated from a smear-ripened cheese.</title>
        <authorList>
            <consortium name="US DOE Joint Genome Institute (JGI-PGF)"/>
            <person name="Walter F."/>
            <person name="Albersmeier A."/>
            <person name="Kalinowski J."/>
            <person name="Ruckert C."/>
        </authorList>
    </citation>
    <scope>NUCLEOTIDE SEQUENCE</scope>
    <source>
        <strain evidence="8">CGMCC 1.15533</strain>
    </source>
</reference>
<feature type="domain" description="Aminotransferase class I/classII large" evidence="7">
    <location>
        <begin position="31"/>
        <end position="386"/>
    </location>
</feature>
<comment type="caution">
    <text evidence="8">The sequence shown here is derived from an EMBL/GenBank/DDBJ whole genome shotgun (WGS) entry which is preliminary data.</text>
</comment>
<dbReference type="InterPro" id="IPR004838">
    <property type="entry name" value="NHTrfase_class1_PyrdxlP-BS"/>
</dbReference>
<keyword evidence="3 6" id="KW-0032">Aminotransferase</keyword>
<evidence type="ECO:0000256" key="5">
    <source>
        <dbReference type="ARBA" id="ARBA00022898"/>
    </source>
</evidence>
<comment type="similarity">
    <text evidence="2 6">Belongs to the class-I pyridoxal-phosphate-dependent aminotransferase family.</text>
</comment>
<evidence type="ECO:0000256" key="2">
    <source>
        <dbReference type="ARBA" id="ARBA00007441"/>
    </source>
</evidence>
<protein>
    <recommendedName>
        <fullName evidence="6">Aminotransferase</fullName>
        <ecNumber evidence="6">2.6.1.-</ecNumber>
    </recommendedName>
</protein>
<proteinExistence type="inferred from homology"/>
<dbReference type="InterPro" id="IPR050596">
    <property type="entry name" value="AspAT/PAT-like"/>
</dbReference>
<dbReference type="Proteomes" id="UP000660801">
    <property type="component" value="Unassembled WGS sequence"/>
</dbReference>
<comment type="cofactor">
    <cofactor evidence="1 6">
        <name>pyridoxal 5'-phosphate</name>
        <dbReference type="ChEBI" id="CHEBI:597326"/>
    </cofactor>
</comment>